<evidence type="ECO:0000259" key="1">
    <source>
        <dbReference type="PROSITE" id="PS51704"/>
    </source>
</evidence>
<evidence type="ECO:0000313" key="2">
    <source>
        <dbReference type="EMBL" id="QHT05468.1"/>
    </source>
</evidence>
<name>A0A6C0CLI1_9ZZZZ</name>
<dbReference type="InterPro" id="IPR030395">
    <property type="entry name" value="GP_PDE_dom"/>
</dbReference>
<protein>
    <recommendedName>
        <fullName evidence="1">GP-PDE domain-containing protein</fullName>
    </recommendedName>
</protein>
<dbReference type="PANTHER" id="PTHR46211:SF1">
    <property type="entry name" value="GLYCEROPHOSPHODIESTER PHOSPHODIESTERASE, CYTOPLASMIC"/>
    <property type="match status" value="1"/>
</dbReference>
<proteinExistence type="predicted"/>
<sequence length="216" mass="25081">MPLKIAHRGYNAKDNSKAALQNAFKNGFDILEVDLYKTLDNEIILCHDMFIGTYNVEKTDLYTLKSIDSELLTLDELFTCFPPSKHKLYLDLKGTQIKNSVAKLLIDYVRTHNIYPKNIIVASFNLEYLREIMISTLEFTIGFLTVNTFNHLHYHPILNGIHIIIIHWSMLSEDTMNTLSTFKKPIYVYPCKSNIDYQYIKQFSIDGIISDILLDF</sequence>
<dbReference type="GO" id="GO:0008081">
    <property type="term" value="F:phosphoric diester hydrolase activity"/>
    <property type="evidence" value="ECO:0007669"/>
    <property type="project" value="InterPro"/>
</dbReference>
<dbReference type="InterPro" id="IPR017946">
    <property type="entry name" value="PLC-like_Pdiesterase_TIM-brl"/>
</dbReference>
<dbReference type="SUPFAM" id="SSF51695">
    <property type="entry name" value="PLC-like phosphodiesterases"/>
    <property type="match status" value="1"/>
</dbReference>
<dbReference type="PANTHER" id="PTHR46211">
    <property type="entry name" value="GLYCEROPHOSPHORYL DIESTER PHOSPHODIESTERASE"/>
    <property type="match status" value="1"/>
</dbReference>
<dbReference type="CDD" id="cd08556">
    <property type="entry name" value="GDPD"/>
    <property type="match status" value="1"/>
</dbReference>
<accession>A0A6C0CLI1</accession>
<dbReference type="EMBL" id="MN739454">
    <property type="protein sequence ID" value="QHT05468.1"/>
    <property type="molecule type" value="Genomic_DNA"/>
</dbReference>
<reference evidence="2" key="1">
    <citation type="journal article" date="2020" name="Nature">
        <title>Giant virus diversity and host interactions through global metagenomics.</title>
        <authorList>
            <person name="Schulz F."/>
            <person name="Roux S."/>
            <person name="Paez-Espino D."/>
            <person name="Jungbluth S."/>
            <person name="Walsh D.A."/>
            <person name="Denef V.J."/>
            <person name="McMahon K.D."/>
            <person name="Konstantinidis K.T."/>
            <person name="Eloe-Fadrosh E.A."/>
            <person name="Kyrpides N.C."/>
            <person name="Woyke T."/>
        </authorList>
    </citation>
    <scope>NUCLEOTIDE SEQUENCE</scope>
    <source>
        <strain evidence="2">GVMAG-M-3300021375-17</strain>
    </source>
</reference>
<dbReference type="GO" id="GO:0006629">
    <property type="term" value="P:lipid metabolic process"/>
    <property type="evidence" value="ECO:0007669"/>
    <property type="project" value="InterPro"/>
</dbReference>
<dbReference type="Pfam" id="PF03009">
    <property type="entry name" value="GDPD"/>
    <property type="match status" value="1"/>
</dbReference>
<dbReference type="Gene3D" id="3.20.20.190">
    <property type="entry name" value="Phosphatidylinositol (PI) phosphodiesterase"/>
    <property type="match status" value="1"/>
</dbReference>
<dbReference type="AlphaFoldDB" id="A0A6C0CLI1"/>
<feature type="domain" description="GP-PDE" evidence="1">
    <location>
        <begin position="2"/>
        <end position="216"/>
    </location>
</feature>
<organism evidence="2">
    <name type="scientific">viral metagenome</name>
    <dbReference type="NCBI Taxonomy" id="1070528"/>
    <lineage>
        <taxon>unclassified sequences</taxon>
        <taxon>metagenomes</taxon>
        <taxon>organismal metagenomes</taxon>
    </lineage>
</organism>
<dbReference type="PROSITE" id="PS51704">
    <property type="entry name" value="GP_PDE"/>
    <property type="match status" value="1"/>
</dbReference>